<protein>
    <submittedName>
        <fullName evidence="3">AraC family transcriptional regulator</fullName>
    </submittedName>
</protein>
<sequence length="267" mass="31219">MKKNYEKILPTYICDIQEINNLSKVMFMNNFPHHQFILCTSGTGKICTENNIEQTVSKGDIVFINSSILFSLRQQENFSIKRIAFNGNFVTNYLQYFDFNPAVVFVPKSNEVFNAFNIAYDGYMHDKDDIQNSVNMYNLIGVCGESYVSSNPALLTPEDFIAESGFDFIKQNISSINIDFSPYLKLHKISITELNDIFISRYGKNINELIYFYRMEFAKYAVFKVGNTHYERYYNQCGFKSPEEFYSEFKKYANMTVEEYLNLVWAK</sequence>
<dbReference type="PROSITE" id="PS01124">
    <property type="entry name" value="HTH_ARAC_FAMILY_2"/>
    <property type="match status" value="1"/>
</dbReference>
<dbReference type="Pfam" id="PF02311">
    <property type="entry name" value="AraC_binding"/>
    <property type="match status" value="1"/>
</dbReference>
<feature type="domain" description="HTH araC/xylS-type" evidence="2">
    <location>
        <begin position="163"/>
        <end position="263"/>
    </location>
</feature>
<dbReference type="Gene3D" id="1.10.10.60">
    <property type="entry name" value="Homeodomain-like"/>
    <property type="match status" value="1"/>
</dbReference>
<keyword evidence="4" id="KW-1185">Reference proteome</keyword>
<name>A0AAE3DYQ9_9FIRM</name>
<evidence type="ECO:0000259" key="2">
    <source>
        <dbReference type="PROSITE" id="PS01124"/>
    </source>
</evidence>
<comment type="caution">
    <text evidence="3">The sequence shown here is derived from an EMBL/GenBank/DDBJ whole genome shotgun (WGS) entry which is preliminary data.</text>
</comment>
<accession>A0AAE3DYQ9</accession>
<organism evidence="3 4">
    <name type="scientific">Hominilimicola fabiformis</name>
    <dbReference type="NCBI Taxonomy" id="2885356"/>
    <lineage>
        <taxon>Bacteria</taxon>
        <taxon>Bacillati</taxon>
        <taxon>Bacillota</taxon>
        <taxon>Clostridia</taxon>
        <taxon>Eubacteriales</taxon>
        <taxon>Oscillospiraceae</taxon>
        <taxon>Hominilimicola</taxon>
    </lineage>
</organism>
<dbReference type="InterPro" id="IPR018060">
    <property type="entry name" value="HTH_AraC"/>
</dbReference>
<dbReference type="GO" id="GO:0003700">
    <property type="term" value="F:DNA-binding transcription factor activity"/>
    <property type="evidence" value="ECO:0007669"/>
    <property type="project" value="InterPro"/>
</dbReference>
<dbReference type="InterPro" id="IPR003313">
    <property type="entry name" value="AraC-bd"/>
</dbReference>
<reference evidence="3 4" key="1">
    <citation type="submission" date="2021-10" db="EMBL/GenBank/DDBJ databases">
        <title>Anaerobic single-cell dispensing facilitates the cultivation of human gut bacteria.</title>
        <authorList>
            <person name="Afrizal A."/>
        </authorList>
    </citation>
    <scope>NUCLEOTIDE SEQUENCE [LARGE SCALE GENOMIC DNA]</scope>
    <source>
        <strain evidence="3 4">CLA-AA-H232</strain>
    </source>
</reference>
<evidence type="ECO:0000256" key="1">
    <source>
        <dbReference type="ARBA" id="ARBA00023125"/>
    </source>
</evidence>
<dbReference type="InterPro" id="IPR037923">
    <property type="entry name" value="HTH-like"/>
</dbReference>
<dbReference type="Proteomes" id="UP001198242">
    <property type="component" value="Unassembled WGS sequence"/>
</dbReference>
<gene>
    <name evidence="3" type="ORF">LKE05_05555</name>
</gene>
<proteinExistence type="predicted"/>
<dbReference type="RefSeq" id="WP_308456195.1">
    <property type="nucleotide sequence ID" value="NZ_JAJEQM010000006.1"/>
</dbReference>
<dbReference type="AlphaFoldDB" id="A0AAE3DYQ9"/>
<evidence type="ECO:0000313" key="3">
    <source>
        <dbReference type="EMBL" id="MCC2210255.1"/>
    </source>
</evidence>
<dbReference type="EMBL" id="JAJEQM010000006">
    <property type="protein sequence ID" value="MCC2210255.1"/>
    <property type="molecule type" value="Genomic_DNA"/>
</dbReference>
<dbReference type="SUPFAM" id="SSF51215">
    <property type="entry name" value="Regulatory protein AraC"/>
    <property type="match status" value="1"/>
</dbReference>
<keyword evidence="1" id="KW-0238">DNA-binding</keyword>
<evidence type="ECO:0000313" key="4">
    <source>
        <dbReference type="Proteomes" id="UP001198242"/>
    </source>
</evidence>
<dbReference type="GO" id="GO:0043565">
    <property type="term" value="F:sequence-specific DNA binding"/>
    <property type="evidence" value="ECO:0007669"/>
    <property type="project" value="InterPro"/>
</dbReference>